<evidence type="ECO:0000256" key="3">
    <source>
        <dbReference type="SAM" id="Phobius"/>
    </source>
</evidence>
<dbReference type="Proteomes" id="UP000680067">
    <property type="component" value="Unassembled WGS sequence"/>
</dbReference>
<reference evidence="6" key="1">
    <citation type="submission" date="2021-04" db="EMBL/GenBank/DDBJ databases">
        <title>novel species isolated from subtropical streams in China.</title>
        <authorList>
            <person name="Lu H."/>
        </authorList>
    </citation>
    <scope>NUCLEOTIDE SEQUENCE</scope>
    <source>
        <strain evidence="6">LFS511W</strain>
    </source>
</reference>
<dbReference type="Gene3D" id="1.10.287.470">
    <property type="entry name" value="Helix hairpin bin"/>
    <property type="match status" value="1"/>
</dbReference>
<dbReference type="InterPro" id="IPR058792">
    <property type="entry name" value="Beta-barrel_RND_2"/>
</dbReference>
<feature type="coiled-coil region" evidence="2">
    <location>
        <begin position="94"/>
        <end position="121"/>
    </location>
</feature>
<keyword evidence="3" id="KW-0472">Membrane</keyword>
<name>A0A941DL49_9BURK</name>
<dbReference type="PANTHER" id="PTHR30469">
    <property type="entry name" value="MULTIDRUG RESISTANCE PROTEIN MDTA"/>
    <property type="match status" value="1"/>
</dbReference>
<dbReference type="InterPro" id="IPR006143">
    <property type="entry name" value="RND_pump_MFP"/>
</dbReference>
<comment type="similarity">
    <text evidence="1">Belongs to the membrane fusion protein (MFP) (TC 8.A.1) family.</text>
</comment>
<dbReference type="InterPro" id="IPR058625">
    <property type="entry name" value="MdtA-like_BSH"/>
</dbReference>
<dbReference type="AlphaFoldDB" id="A0A941DL49"/>
<accession>A0A941DL49</accession>
<dbReference type="SUPFAM" id="SSF111369">
    <property type="entry name" value="HlyD-like secretion proteins"/>
    <property type="match status" value="2"/>
</dbReference>
<evidence type="ECO:0000313" key="7">
    <source>
        <dbReference type="Proteomes" id="UP000680067"/>
    </source>
</evidence>
<dbReference type="Pfam" id="PF25917">
    <property type="entry name" value="BSH_RND"/>
    <property type="match status" value="1"/>
</dbReference>
<evidence type="ECO:0000256" key="1">
    <source>
        <dbReference type="ARBA" id="ARBA00009477"/>
    </source>
</evidence>
<dbReference type="GO" id="GO:1990281">
    <property type="term" value="C:efflux pump complex"/>
    <property type="evidence" value="ECO:0007669"/>
    <property type="project" value="TreeGrafter"/>
</dbReference>
<protein>
    <submittedName>
        <fullName evidence="6">Efflux RND transporter periplasmic adaptor subunit</fullName>
    </submittedName>
</protein>
<keyword evidence="2" id="KW-0175">Coiled coil</keyword>
<feature type="domain" description="Multidrug resistance protein MdtA-like barrel-sandwich hybrid" evidence="4">
    <location>
        <begin position="62"/>
        <end position="241"/>
    </location>
</feature>
<dbReference type="RefSeq" id="WP_212687155.1">
    <property type="nucleotide sequence ID" value="NZ_JAGSPN010000003.1"/>
</dbReference>
<dbReference type="NCBIfam" id="TIGR01730">
    <property type="entry name" value="RND_mfp"/>
    <property type="match status" value="1"/>
</dbReference>
<gene>
    <name evidence="6" type="ORF">KDM89_06685</name>
</gene>
<evidence type="ECO:0000259" key="4">
    <source>
        <dbReference type="Pfam" id="PF25917"/>
    </source>
</evidence>
<dbReference type="Gene3D" id="2.40.420.20">
    <property type="match status" value="1"/>
</dbReference>
<dbReference type="Gene3D" id="2.40.50.100">
    <property type="match status" value="2"/>
</dbReference>
<dbReference type="Pfam" id="PF25954">
    <property type="entry name" value="Beta-barrel_RND_2"/>
    <property type="match status" value="1"/>
</dbReference>
<dbReference type="EMBL" id="JAGSPN010000003">
    <property type="protein sequence ID" value="MBR7781820.1"/>
    <property type="molecule type" value="Genomic_DNA"/>
</dbReference>
<keyword evidence="3" id="KW-0812">Transmembrane</keyword>
<feature type="transmembrane region" description="Helical" evidence="3">
    <location>
        <begin position="12"/>
        <end position="29"/>
    </location>
</feature>
<dbReference type="Gene3D" id="2.40.30.170">
    <property type="match status" value="1"/>
</dbReference>
<organism evidence="6 7">
    <name type="scientific">Undibacterium luofuense</name>
    <dbReference type="NCBI Taxonomy" id="2828733"/>
    <lineage>
        <taxon>Bacteria</taxon>
        <taxon>Pseudomonadati</taxon>
        <taxon>Pseudomonadota</taxon>
        <taxon>Betaproteobacteria</taxon>
        <taxon>Burkholderiales</taxon>
        <taxon>Oxalobacteraceae</taxon>
        <taxon>Undibacterium</taxon>
    </lineage>
</organism>
<evidence type="ECO:0000256" key="2">
    <source>
        <dbReference type="SAM" id="Coils"/>
    </source>
</evidence>
<keyword evidence="7" id="KW-1185">Reference proteome</keyword>
<evidence type="ECO:0000313" key="6">
    <source>
        <dbReference type="EMBL" id="MBR7781820.1"/>
    </source>
</evidence>
<keyword evidence="3" id="KW-1133">Transmembrane helix</keyword>
<sequence length="404" mass="43540">MENTTTTPKKMRWWFLLPPVVLVCGVLWFNSSHPQQDVYTVQRKDFIQTVVASGRVETPHRIDLGAQITAQVVSVPVAEGQQVSKGQLLIALDARESEALLAQAELQIAQAEARLRQLREVDAPVAEQSLRQAMVTRDTARNQHQRQQDLFKRGFIGQAALDESQKNHDVAEAALQVAVRHAAGTAPKGSDTALALAALETAKASAAAAKARVTYTRITAPADGVLIARQVEPGDLVQAGKLLMTLSPQAIPQLVVQIDEKSMRHLQIGQDALASLDAFPEQRFPAKLVYINPAVNAQTGAVTVKLDVLKVPPEMRQDMTASVDIQVASHPQALLIDSAAIREPYSREPSVMLISNGKAEKRVIRTGASAGGQTEVLDGLVQGDQVLSAQSAVKAGERVRVAAQ</sequence>
<dbReference type="PANTHER" id="PTHR30469:SF15">
    <property type="entry name" value="HLYD FAMILY OF SECRETION PROTEINS"/>
    <property type="match status" value="1"/>
</dbReference>
<feature type="domain" description="CusB-like beta-barrel" evidence="5">
    <location>
        <begin position="254"/>
        <end position="326"/>
    </location>
</feature>
<evidence type="ECO:0000259" key="5">
    <source>
        <dbReference type="Pfam" id="PF25954"/>
    </source>
</evidence>
<comment type="caution">
    <text evidence="6">The sequence shown here is derived from an EMBL/GenBank/DDBJ whole genome shotgun (WGS) entry which is preliminary data.</text>
</comment>
<dbReference type="GO" id="GO:0015562">
    <property type="term" value="F:efflux transmembrane transporter activity"/>
    <property type="evidence" value="ECO:0007669"/>
    <property type="project" value="TreeGrafter"/>
</dbReference>
<proteinExistence type="inferred from homology"/>